<dbReference type="Proteomes" id="UP001186944">
    <property type="component" value="Unassembled WGS sequence"/>
</dbReference>
<keyword evidence="1" id="KW-0732">Signal</keyword>
<accession>A0AA88YLU4</accession>
<proteinExistence type="predicted"/>
<dbReference type="EMBL" id="VSWD01000006">
    <property type="protein sequence ID" value="KAK3099565.1"/>
    <property type="molecule type" value="Genomic_DNA"/>
</dbReference>
<dbReference type="AlphaFoldDB" id="A0AA88YLU4"/>
<feature type="chain" id="PRO_5041653913" description="Galectin" evidence="1">
    <location>
        <begin position="21"/>
        <end position="619"/>
    </location>
</feature>
<sequence>MGNVYIIFSLILNVIHVVDCKGLRLHALSTRAQAHHDVKTLSNATDGKAVVVKPGFPLSLNFCIRKKATVTLNNMRFSNFNVTTFVNVSLDHGTWMGTYYAPPQYNWNRFFDTGRFPKKYEFESGWHVLKIEVIDRAGNNPGIALDTILFDVMDPWMDENILKCHTICIPEGSFPFKKPRFTEIASPARIEQRSFETKCAEVDNVDIPIYHPFIESYMISASMPQYNSFSNRRSENLTHCPHLPPQLWRFDDFRINASSRDIRQDGKDTIMMFYRNPEGENTFLLMFRFKLDGQSKGSVDSKIGSLLHLQFRSLPTSITVKMRYRGKHGNMSTEEIKKFDSKNLNYMWTIPDFTWTEDDYNYITLTIVSSVEVNFFVDNVRLEKRPFKPEKLVTIYQSDDVHIVVGYVEMWWLAPESMTVRLSNGQSHEGVAYIQFYRPIPWNNGYAQVFVLYQDGNARLVPITPEGLDWIPFGTSVIIGQPYTDSIRPYASITQLDIDPENWQLKVYYKDGGSVNMKLNSTYRETQVFVYDINFTKDIYTHPFATVRSMYVTEGNTDVDSVKIDDKTTYHVMDQWAALPGRSFAFYRRCISTHLTLSPDIQIDVLRSHPAPPLLQTMG</sequence>
<feature type="signal peptide" evidence="1">
    <location>
        <begin position="1"/>
        <end position="20"/>
    </location>
</feature>
<evidence type="ECO:0000313" key="3">
    <source>
        <dbReference type="Proteomes" id="UP001186944"/>
    </source>
</evidence>
<protein>
    <recommendedName>
        <fullName evidence="4">Galectin</fullName>
    </recommendedName>
</protein>
<gene>
    <name evidence="2" type="ORF">FSP39_006340</name>
</gene>
<evidence type="ECO:0000256" key="1">
    <source>
        <dbReference type="SAM" id="SignalP"/>
    </source>
</evidence>
<reference evidence="2" key="1">
    <citation type="submission" date="2019-08" db="EMBL/GenBank/DDBJ databases">
        <title>The improved chromosome-level genome for the pearl oyster Pinctada fucata martensii using PacBio sequencing and Hi-C.</title>
        <authorList>
            <person name="Zheng Z."/>
        </authorList>
    </citation>
    <scope>NUCLEOTIDE SEQUENCE</scope>
    <source>
        <strain evidence="2">ZZ-2019</strain>
        <tissue evidence="2">Adductor muscle</tissue>
    </source>
</reference>
<organism evidence="2 3">
    <name type="scientific">Pinctada imbricata</name>
    <name type="common">Atlantic pearl-oyster</name>
    <name type="synonym">Pinctada martensii</name>
    <dbReference type="NCBI Taxonomy" id="66713"/>
    <lineage>
        <taxon>Eukaryota</taxon>
        <taxon>Metazoa</taxon>
        <taxon>Spiralia</taxon>
        <taxon>Lophotrochozoa</taxon>
        <taxon>Mollusca</taxon>
        <taxon>Bivalvia</taxon>
        <taxon>Autobranchia</taxon>
        <taxon>Pteriomorphia</taxon>
        <taxon>Pterioida</taxon>
        <taxon>Pterioidea</taxon>
        <taxon>Pteriidae</taxon>
        <taxon>Pinctada</taxon>
    </lineage>
</organism>
<name>A0AA88YLU4_PINIB</name>
<comment type="caution">
    <text evidence="2">The sequence shown here is derived from an EMBL/GenBank/DDBJ whole genome shotgun (WGS) entry which is preliminary data.</text>
</comment>
<evidence type="ECO:0008006" key="4">
    <source>
        <dbReference type="Google" id="ProtNLM"/>
    </source>
</evidence>
<keyword evidence="3" id="KW-1185">Reference proteome</keyword>
<evidence type="ECO:0000313" key="2">
    <source>
        <dbReference type="EMBL" id="KAK3099565.1"/>
    </source>
</evidence>